<comment type="cofactor">
    <cofactor evidence="7 8">
        <name>Mg(2+)</name>
        <dbReference type="ChEBI" id="CHEBI:18420"/>
    </cofactor>
    <text evidence="7 8">Binds 1 Mg(2+) ion per subunit.</text>
</comment>
<dbReference type="GO" id="GO:0016855">
    <property type="term" value="F:racemase and epimerase activity, acting on amino acids and derivatives"/>
    <property type="evidence" value="ECO:0007669"/>
    <property type="project" value="UniProtKB-UniRule"/>
</dbReference>
<dbReference type="Proteomes" id="UP000663505">
    <property type="component" value="Chromosome"/>
</dbReference>
<evidence type="ECO:0000256" key="7">
    <source>
        <dbReference type="PIRSR" id="PIRSR634603-3"/>
    </source>
</evidence>
<feature type="binding site" evidence="6">
    <location>
        <position position="321"/>
    </location>
    <ligand>
        <name>substrate</name>
    </ligand>
</feature>
<dbReference type="SMART" id="SM00922">
    <property type="entry name" value="MR_MLE"/>
    <property type="match status" value="1"/>
</dbReference>
<organism evidence="10 11">
    <name type="scientific">Alicyclobacillus mengziensis</name>
    <dbReference type="NCBI Taxonomy" id="2931921"/>
    <lineage>
        <taxon>Bacteria</taxon>
        <taxon>Bacillati</taxon>
        <taxon>Bacillota</taxon>
        <taxon>Bacilli</taxon>
        <taxon>Bacillales</taxon>
        <taxon>Alicyclobacillaceae</taxon>
        <taxon>Alicyclobacillus</taxon>
    </lineage>
</organism>
<dbReference type="EC" id="5.1.1.-" evidence="8"/>
<dbReference type="Gene3D" id="3.20.20.120">
    <property type="entry name" value="Enolase-like C-terminal domain"/>
    <property type="match status" value="1"/>
</dbReference>
<dbReference type="PANTHER" id="PTHR48073:SF2">
    <property type="entry name" value="O-SUCCINYLBENZOATE SYNTHASE"/>
    <property type="match status" value="1"/>
</dbReference>
<name>A0A9X7VZF2_9BACL</name>
<dbReference type="SFLD" id="SFLDG00180">
    <property type="entry name" value="muconate_cycloisomerase"/>
    <property type="match status" value="1"/>
</dbReference>
<dbReference type="SFLD" id="SFLDF00009">
    <property type="entry name" value="o-succinylbenzoate_synthase"/>
    <property type="match status" value="1"/>
</dbReference>
<dbReference type="Pfam" id="PF02746">
    <property type="entry name" value="MR_MLE_N"/>
    <property type="match status" value="1"/>
</dbReference>
<evidence type="ECO:0000313" key="10">
    <source>
        <dbReference type="EMBL" id="QSO47829.1"/>
    </source>
</evidence>
<dbReference type="InterPro" id="IPR034603">
    <property type="entry name" value="Dipeptide_epimerase"/>
</dbReference>
<evidence type="ECO:0000256" key="5">
    <source>
        <dbReference type="PIRSR" id="PIRSR634603-1"/>
    </source>
</evidence>
<keyword evidence="2 7" id="KW-0479">Metal-binding</keyword>
<dbReference type="GO" id="GO:0000287">
    <property type="term" value="F:magnesium ion binding"/>
    <property type="evidence" value="ECO:0007669"/>
    <property type="project" value="UniProtKB-ARBA"/>
</dbReference>
<dbReference type="AlphaFoldDB" id="A0A9X7VZF2"/>
<feature type="active site" description="Proton acceptor; specific for (R)-substrate epimerization" evidence="5">
    <location>
        <position position="164"/>
    </location>
</feature>
<evidence type="ECO:0000256" key="6">
    <source>
        <dbReference type="PIRSR" id="PIRSR634603-2"/>
    </source>
</evidence>
<feature type="active site" description="Proton acceptor; specific for (S)-substrate epimerization" evidence="5">
    <location>
        <position position="267"/>
    </location>
</feature>
<dbReference type="InterPro" id="IPR013342">
    <property type="entry name" value="Mandelate_racemase_C"/>
</dbReference>
<feature type="binding site" evidence="6">
    <location>
        <position position="297"/>
    </location>
    <ligand>
        <name>substrate</name>
    </ligand>
</feature>
<dbReference type="CDD" id="cd03319">
    <property type="entry name" value="L-Ala-DL-Glu_epimerase"/>
    <property type="match status" value="1"/>
</dbReference>
<feature type="domain" description="Mandelate racemase/muconate lactonizing enzyme C-terminal" evidence="9">
    <location>
        <begin position="143"/>
        <end position="239"/>
    </location>
</feature>
<feature type="binding site" evidence="7">
    <location>
        <position position="218"/>
    </location>
    <ligand>
        <name>Mg(2+)</name>
        <dbReference type="ChEBI" id="CHEBI:18420"/>
    </ligand>
</feature>
<dbReference type="InterPro" id="IPR029065">
    <property type="entry name" value="Enolase_C-like"/>
</dbReference>
<dbReference type="EMBL" id="CP071182">
    <property type="protein sequence ID" value="QSO47829.1"/>
    <property type="molecule type" value="Genomic_DNA"/>
</dbReference>
<dbReference type="SFLD" id="SFLDS00001">
    <property type="entry name" value="Enolase"/>
    <property type="match status" value="1"/>
</dbReference>
<feature type="binding site" evidence="6">
    <location>
        <position position="137"/>
    </location>
    <ligand>
        <name>substrate</name>
    </ligand>
</feature>
<dbReference type="InterPro" id="IPR029017">
    <property type="entry name" value="Enolase-like_N"/>
</dbReference>
<dbReference type="KEGG" id="afx:JZ786_01940"/>
<evidence type="ECO:0000259" key="9">
    <source>
        <dbReference type="SMART" id="SM00922"/>
    </source>
</evidence>
<comment type="similarity">
    <text evidence="1 8">Belongs to the mandelate racemase/muconate lactonizing enzyme family.</text>
</comment>
<feature type="binding site" evidence="7">
    <location>
        <position position="192"/>
    </location>
    <ligand>
        <name>Mg(2+)</name>
        <dbReference type="ChEBI" id="CHEBI:18420"/>
    </ligand>
</feature>
<dbReference type="InterPro" id="IPR013341">
    <property type="entry name" value="Mandelate_racemase_N_dom"/>
</dbReference>
<feature type="binding site" evidence="7">
    <location>
        <position position="243"/>
    </location>
    <ligand>
        <name>Mg(2+)</name>
        <dbReference type="ChEBI" id="CHEBI:18420"/>
    </ligand>
</feature>
<dbReference type="SUPFAM" id="SSF51604">
    <property type="entry name" value="Enolase C-terminal domain-like"/>
    <property type="match status" value="1"/>
</dbReference>
<dbReference type="FunFam" id="3.30.390.10:FF:000009">
    <property type="entry name" value="Hydrophobic dipeptide epimerase"/>
    <property type="match status" value="1"/>
</dbReference>
<dbReference type="Pfam" id="PF13378">
    <property type="entry name" value="MR_MLE_C"/>
    <property type="match status" value="1"/>
</dbReference>
<feature type="binding site" evidence="6">
    <location>
        <position position="319"/>
    </location>
    <ligand>
        <name>substrate</name>
    </ligand>
</feature>
<dbReference type="RefSeq" id="WP_206657172.1">
    <property type="nucleotide sequence ID" value="NZ_CP071182.1"/>
</dbReference>
<evidence type="ECO:0000313" key="11">
    <source>
        <dbReference type="Proteomes" id="UP000663505"/>
    </source>
</evidence>
<evidence type="ECO:0000256" key="3">
    <source>
        <dbReference type="ARBA" id="ARBA00022842"/>
    </source>
</evidence>
<evidence type="ECO:0000256" key="4">
    <source>
        <dbReference type="ARBA" id="ARBA00023235"/>
    </source>
</evidence>
<gene>
    <name evidence="10" type="ORF">JZ786_01940</name>
</gene>
<dbReference type="InterPro" id="IPR036849">
    <property type="entry name" value="Enolase-like_C_sf"/>
</dbReference>
<dbReference type="PANTHER" id="PTHR48073">
    <property type="entry name" value="O-SUCCINYLBENZOATE SYNTHASE-RELATED"/>
    <property type="match status" value="1"/>
</dbReference>
<keyword evidence="4 8" id="KW-0413">Isomerase</keyword>
<keyword evidence="11" id="KW-1185">Reference proteome</keyword>
<evidence type="ECO:0000256" key="1">
    <source>
        <dbReference type="ARBA" id="ARBA00008031"/>
    </source>
</evidence>
<feature type="binding site" evidence="6">
    <location>
        <position position="162"/>
    </location>
    <ligand>
        <name>substrate</name>
    </ligand>
</feature>
<keyword evidence="3 7" id="KW-0460">Magnesium</keyword>
<protein>
    <recommendedName>
        <fullName evidence="8">Dipeptide epimerase</fullName>
        <ecNumber evidence="8">5.1.1.-</ecNumber>
    </recommendedName>
</protein>
<evidence type="ECO:0000256" key="8">
    <source>
        <dbReference type="RuleBase" id="RU366006"/>
    </source>
</evidence>
<dbReference type="Gene3D" id="3.30.390.10">
    <property type="entry name" value="Enolase-like, N-terminal domain"/>
    <property type="match status" value="1"/>
</dbReference>
<proteinExistence type="inferred from homology"/>
<dbReference type="SUPFAM" id="SSF54826">
    <property type="entry name" value="Enolase N-terminal domain-like"/>
    <property type="match status" value="1"/>
</dbReference>
<feature type="binding site" evidence="6">
    <location>
        <position position="25"/>
    </location>
    <ligand>
        <name>substrate</name>
    </ligand>
</feature>
<evidence type="ECO:0000256" key="2">
    <source>
        <dbReference type="ARBA" id="ARBA00022723"/>
    </source>
</evidence>
<sequence>MARIQNTAIWTVDLPLSTPFHTSLRSAYSVQDIRVLIETDDGLQGFGSASPTAKITGETRQSIEAALTEFVLPALLAVDVDDETAMFEAIQKSVVYNNAAKAAVDIAMHDIYAKKRGLSLAHHLNNRPLSAVATDATVSLNTPEAMEQQALTLTKAGFRFLKIKLGGRDGQDAVRVERIRQALGPDMPLRVDANQAWSVKESIIYIEQLARYDVEFVEQPVYMKDLLGLREVTVHSPLPIAADESVFDVYDLRHVLHLQAAHIINLKLMKTGGLYPAIRMVREIESAGLDWMVGSMMEGPASVTAAATLAEAFGSRYKDLDAAYFLAETQSSGGPRYENGELRFTDRVGLGVVFDDKGVNHSE</sequence>
<dbReference type="GO" id="GO:0006518">
    <property type="term" value="P:peptide metabolic process"/>
    <property type="evidence" value="ECO:0007669"/>
    <property type="project" value="UniProtKB-ARBA"/>
</dbReference>
<reference evidence="10 11" key="1">
    <citation type="submission" date="2021-02" db="EMBL/GenBank/DDBJ databases">
        <title>Alicyclobacillus curvatus sp. nov. and Alicyclobacillus mengziensis sp. nov., two acidophilic bacteria isolated from acid mine drainage.</title>
        <authorList>
            <person name="Huang Y."/>
        </authorList>
    </citation>
    <scope>NUCLEOTIDE SEQUENCE [LARGE SCALE GENOMIC DNA]</scope>
    <source>
        <strain evidence="10 11">S30H14</strain>
    </source>
</reference>
<accession>A0A9X7VZF2</accession>
<feature type="binding site" evidence="6">
    <location>
        <position position="295"/>
    </location>
    <ligand>
        <name>substrate</name>
    </ligand>
</feature>